<feature type="transmembrane region" description="Helical" evidence="5">
    <location>
        <begin position="366"/>
        <end position="383"/>
    </location>
</feature>
<dbReference type="InterPro" id="IPR007016">
    <property type="entry name" value="O-antigen_ligase-rel_domated"/>
</dbReference>
<proteinExistence type="predicted"/>
<evidence type="ECO:0000313" key="7">
    <source>
        <dbReference type="EMBL" id="AQV93165.1"/>
    </source>
</evidence>
<keyword evidence="3 5" id="KW-1133">Transmembrane helix</keyword>
<feature type="transmembrane region" description="Helical" evidence="5">
    <location>
        <begin position="97"/>
        <end position="113"/>
    </location>
</feature>
<keyword evidence="7" id="KW-0436">Ligase</keyword>
<accession>A0A1U9ULW9</accession>
<dbReference type="Proteomes" id="UP000189627">
    <property type="component" value="Chromosome 1"/>
</dbReference>
<feature type="transmembrane region" description="Helical" evidence="5">
    <location>
        <begin position="230"/>
        <end position="250"/>
    </location>
</feature>
<gene>
    <name evidence="7" type="ORF">BJN34_04545</name>
</gene>
<feature type="transmembrane region" description="Helical" evidence="5">
    <location>
        <begin position="182"/>
        <end position="199"/>
    </location>
</feature>
<dbReference type="OrthoDB" id="8576060at2"/>
<evidence type="ECO:0000313" key="8">
    <source>
        <dbReference type="Proteomes" id="UP000189627"/>
    </source>
</evidence>
<dbReference type="GO" id="GO:0016020">
    <property type="term" value="C:membrane"/>
    <property type="evidence" value="ECO:0007669"/>
    <property type="project" value="UniProtKB-SubCell"/>
</dbReference>
<comment type="subcellular location">
    <subcellularLocation>
        <location evidence="1">Membrane</location>
        <topology evidence="1">Multi-pass membrane protein</topology>
    </subcellularLocation>
</comment>
<evidence type="ECO:0000256" key="2">
    <source>
        <dbReference type="ARBA" id="ARBA00022692"/>
    </source>
</evidence>
<dbReference type="PANTHER" id="PTHR37422:SF13">
    <property type="entry name" value="LIPOPOLYSACCHARIDE BIOSYNTHESIS PROTEIN PA4999-RELATED"/>
    <property type="match status" value="1"/>
</dbReference>
<evidence type="ECO:0000256" key="4">
    <source>
        <dbReference type="ARBA" id="ARBA00023136"/>
    </source>
</evidence>
<dbReference type="KEGG" id="cuh:BJN34_04545"/>
<feature type="domain" description="O-antigen ligase-related" evidence="6">
    <location>
        <begin position="191"/>
        <end position="342"/>
    </location>
</feature>
<evidence type="ECO:0000256" key="5">
    <source>
        <dbReference type="SAM" id="Phobius"/>
    </source>
</evidence>
<feature type="transmembrane region" description="Helical" evidence="5">
    <location>
        <begin position="120"/>
        <end position="138"/>
    </location>
</feature>
<keyword evidence="2 5" id="KW-0812">Transmembrane</keyword>
<feature type="transmembrane region" description="Helical" evidence="5">
    <location>
        <begin position="34"/>
        <end position="52"/>
    </location>
</feature>
<feature type="transmembrane region" description="Helical" evidence="5">
    <location>
        <begin position="205"/>
        <end position="223"/>
    </location>
</feature>
<feature type="transmembrane region" description="Helical" evidence="5">
    <location>
        <begin position="389"/>
        <end position="409"/>
    </location>
</feature>
<name>A0A1U9ULW9_CUPNE</name>
<feature type="transmembrane region" description="Helical" evidence="5">
    <location>
        <begin position="64"/>
        <end position="85"/>
    </location>
</feature>
<reference evidence="8" key="1">
    <citation type="submission" date="2017-02" db="EMBL/GenBank/DDBJ databases">
        <title>Complete genome sequence of Cupriavidus necator strain NH9, a 3-chlorobenzoate degrader.</title>
        <authorList>
            <person name="Moriuchi R."/>
            <person name="Dohra H."/>
            <person name="Ogawa N."/>
        </authorList>
    </citation>
    <scope>NUCLEOTIDE SEQUENCE [LARGE SCALE GENOMIC DNA]</scope>
    <source>
        <strain evidence="8">NH9</strain>
    </source>
</reference>
<dbReference type="GO" id="GO:0016874">
    <property type="term" value="F:ligase activity"/>
    <property type="evidence" value="ECO:0007669"/>
    <property type="project" value="UniProtKB-KW"/>
</dbReference>
<dbReference type="RefSeq" id="WP_078195561.1">
    <property type="nucleotide sequence ID" value="NZ_CP017757.2"/>
</dbReference>
<sequence>MGNKKLQLLFQWLITFLLLVYPVVALLIHNAGNAIAFLFVALALVALAMRLQPERQGFVALLRTYWPLHLAMVSGCLAILFQQAWSGDFGIKYYDRVVRLAAFPLIFWVLFFVPRRHIQWLQWGFVLAAIVAVVKAYIFTKGGNVRDGNIGFISIIAYSDVALLAGVLALVSFAWNEPKQKLVLLAKIGACAAGLYTSVLTATRGSWLALPLFLVFFLFFARLNIRHRWAWVASLVLVVAVMFGLNQHAASRFVDTQSDLQAYSQGEGKSTSTGHRLQLWGAALKLIAKAPVFGIGRENYDAGIREMVRKHEVTEDLMRFAHSHNEILFNMVISGIFGLASILLLYLVPGYYFARELGNADRAVRTAARMGCVLVLGFFAFGLTDLMFFWPVLAGYYPIMVGAFLAFIIKARQAAGSPAVPH</sequence>
<evidence type="ECO:0000256" key="3">
    <source>
        <dbReference type="ARBA" id="ARBA00022989"/>
    </source>
</evidence>
<dbReference type="InterPro" id="IPR051533">
    <property type="entry name" value="WaaL-like"/>
</dbReference>
<dbReference type="PANTHER" id="PTHR37422">
    <property type="entry name" value="TEICHURONIC ACID BIOSYNTHESIS PROTEIN TUAE"/>
    <property type="match status" value="1"/>
</dbReference>
<feature type="transmembrane region" description="Helical" evidence="5">
    <location>
        <begin position="9"/>
        <end position="28"/>
    </location>
</feature>
<dbReference type="AlphaFoldDB" id="A0A1U9ULW9"/>
<feature type="transmembrane region" description="Helical" evidence="5">
    <location>
        <begin position="327"/>
        <end position="354"/>
    </location>
</feature>
<evidence type="ECO:0000259" key="6">
    <source>
        <dbReference type="Pfam" id="PF04932"/>
    </source>
</evidence>
<keyword evidence="4 5" id="KW-0472">Membrane</keyword>
<feature type="transmembrane region" description="Helical" evidence="5">
    <location>
        <begin position="150"/>
        <end position="175"/>
    </location>
</feature>
<evidence type="ECO:0000256" key="1">
    <source>
        <dbReference type="ARBA" id="ARBA00004141"/>
    </source>
</evidence>
<dbReference type="EMBL" id="CP017757">
    <property type="protein sequence ID" value="AQV93165.1"/>
    <property type="molecule type" value="Genomic_DNA"/>
</dbReference>
<organism evidence="7 8">
    <name type="scientific">Cupriavidus necator</name>
    <name type="common">Alcaligenes eutrophus</name>
    <name type="synonym">Ralstonia eutropha</name>
    <dbReference type="NCBI Taxonomy" id="106590"/>
    <lineage>
        <taxon>Bacteria</taxon>
        <taxon>Pseudomonadati</taxon>
        <taxon>Pseudomonadota</taxon>
        <taxon>Betaproteobacteria</taxon>
        <taxon>Burkholderiales</taxon>
        <taxon>Burkholderiaceae</taxon>
        <taxon>Cupriavidus</taxon>
    </lineage>
</organism>
<protein>
    <submittedName>
        <fullName evidence="7">O-antigen ligase family protein</fullName>
    </submittedName>
</protein>
<dbReference type="Pfam" id="PF04932">
    <property type="entry name" value="Wzy_C"/>
    <property type="match status" value="1"/>
</dbReference>